<organism evidence="1 2">
    <name type="scientific">Pseudoalteromonas aurantia 208</name>
    <dbReference type="NCBI Taxonomy" id="1314867"/>
    <lineage>
        <taxon>Bacteria</taxon>
        <taxon>Pseudomonadati</taxon>
        <taxon>Pseudomonadota</taxon>
        <taxon>Gammaproteobacteria</taxon>
        <taxon>Alteromonadales</taxon>
        <taxon>Pseudoalteromonadaceae</taxon>
        <taxon>Pseudoalteromonas</taxon>
    </lineage>
</organism>
<name>A0ABR9EHG3_9GAMM</name>
<sequence>MAFSLLTKHWISFYLVFNDEVLSPFDYLKAIGIPRMKK</sequence>
<evidence type="ECO:0000313" key="1">
    <source>
        <dbReference type="EMBL" id="MBE0370374.1"/>
    </source>
</evidence>
<evidence type="ECO:0000313" key="2">
    <source>
        <dbReference type="Proteomes" id="UP000615755"/>
    </source>
</evidence>
<gene>
    <name evidence="1" type="ORF">PAUR_b0397</name>
</gene>
<dbReference type="EMBL" id="AQGV01000015">
    <property type="protein sequence ID" value="MBE0370374.1"/>
    <property type="molecule type" value="Genomic_DNA"/>
</dbReference>
<protein>
    <submittedName>
        <fullName evidence="1">Uncharacterized protein</fullName>
    </submittedName>
</protein>
<keyword evidence="2" id="KW-1185">Reference proteome</keyword>
<dbReference type="Proteomes" id="UP000615755">
    <property type="component" value="Unassembled WGS sequence"/>
</dbReference>
<comment type="caution">
    <text evidence="1">The sequence shown here is derived from an EMBL/GenBank/DDBJ whole genome shotgun (WGS) entry which is preliminary data.</text>
</comment>
<accession>A0ABR9EHG3</accession>
<proteinExistence type="predicted"/>
<reference evidence="1 2" key="1">
    <citation type="submission" date="2015-03" db="EMBL/GenBank/DDBJ databases">
        <title>Genome sequence of Pseudoalteromonas aurantia.</title>
        <authorList>
            <person name="Xie B.-B."/>
            <person name="Rong J.-C."/>
            <person name="Qin Q.-L."/>
            <person name="Zhang Y.-Z."/>
        </authorList>
    </citation>
    <scope>NUCLEOTIDE SEQUENCE [LARGE SCALE GENOMIC DNA]</scope>
    <source>
        <strain evidence="1 2">208</strain>
    </source>
</reference>